<proteinExistence type="predicted"/>
<dbReference type="EMBL" id="ACBZ01000126">
    <property type="protein sequence ID" value="EEG48720.1"/>
    <property type="molecule type" value="Genomic_DNA"/>
</dbReference>
<organism evidence="1 2">
    <name type="scientific">Blautia hydrogenotrophica (strain DSM 10507 / JCM 14656 / S5a33)</name>
    <name type="common">Ruminococcus hydrogenotrophicus</name>
    <dbReference type="NCBI Taxonomy" id="476272"/>
    <lineage>
        <taxon>Bacteria</taxon>
        <taxon>Bacillati</taxon>
        <taxon>Bacillota</taxon>
        <taxon>Clostridia</taxon>
        <taxon>Lachnospirales</taxon>
        <taxon>Lachnospiraceae</taxon>
        <taxon>Blautia</taxon>
    </lineage>
</organism>
<dbReference type="PATRIC" id="fig|476272.21.peg.1823"/>
<reference evidence="1 2" key="1">
    <citation type="submission" date="2009-01" db="EMBL/GenBank/DDBJ databases">
        <authorList>
            <person name="Fulton L."/>
            <person name="Clifton S."/>
            <person name="Fulton B."/>
            <person name="Xu J."/>
            <person name="Minx P."/>
            <person name="Pepin K.H."/>
            <person name="Johnson M."/>
            <person name="Bhonagiri V."/>
            <person name="Nash W.E."/>
            <person name="Mardis E.R."/>
            <person name="Wilson R.K."/>
        </authorList>
    </citation>
    <scope>NUCLEOTIDE SEQUENCE [LARGE SCALE GENOMIC DNA]</scope>
    <source>
        <strain evidence="2">DSM 10507 / JCM 14656 / S5a33</strain>
    </source>
</reference>
<name>C0CNE9_BLAHS</name>
<dbReference type="HOGENOM" id="CLU_3077295_0_0_9"/>
<reference evidence="1 2" key="2">
    <citation type="submission" date="2009-02" db="EMBL/GenBank/DDBJ databases">
        <title>Draft genome sequence of Blautia hydrogenotrophica DSM 10507 (Ruminococcus hydrogenotrophicus DSM 10507).</title>
        <authorList>
            <person name="Sudarsanam P."/>
            <person name="Ley R."/>
            <person name="Guruge J."/>
            <person name="Turnbaugh P.J."/>
            <person name="Mahowald M."/>
            <person name="Liep D."/>
            <person name="Gordon J."/>
        </authorList>
    </citation>
    <scope>NUCLEOTIDE SEQUENCE [LARGE SCALE GENOMIC DNA]</scope>
    <source>
        <strain evidence="2">DSM 10507 / JCM 14656 / S5a33</strain>
    </source>
</reference>
<gene>
    <name evidence="1" type="ORF">RUMHYD_02388</name>
</gene>
<keyword evidence="2" id="KW-1185">Reference proteome</keyword>
<evidence type="ECO:0000313" key="2">
    <source>
        <dbReference type="Proteomes" id="UP000003100"/>
    </source>
</evidence>
<dbReference type="Proteomes" id="UP000003100">
    <property type="component" value="Unassembled WGS sequence"/>
</dbReference>
<evidence type="ECO:0000313" key="1">
    <source>
        <dbReference type="EMBL" id="EEG48720.1"/>
    </source>
</evidence>
<dbReference type="AlphaFoldDB" id="C0CNE9"/>
<accession>C0CNE9</accession>
<comment type="caution">
    <text evidence="1">The sequence shown here is derived from an EMBL/GenBank/DDBJ whole genome shotgun (WGS) entry which is preliminary data.</text>
</comment>
<sequence>MLRYGCARRNKIVHRFVVLRRREEWDAPFKMEGMGSGSGPALFLLFGLLLSS</sequence>
<protein>
    <submittedName>
        <fullName evidence="1">Uncharacterized protein</fullName>
    </submittedName>
</protein>